<reference evidence="11" key="3">
    <citation type="submission" date="2025-09" db="UniProtKB">
        <authorList>
            <consortium name="Ensembl"/>
        </authorList>
    </citation>
    <scope>IDENTIFICATION</scope>
</reference>
<organism evidence="11 12">
    <name type="scientific">Echeneis naucrates</name>
    <name type="common">Live sharksucker</name>
    <dbReference type="NCBI Taxonomy" id="173247"/>
    <lineage>
        <taxon>Eukaryota</taxon>
        <taxon>Metazoa</taxon>
        <taxon>Chordata</taxon>
        <taxon>Craniata</taxon>
        <taxon>Vertebrata</taxon>
        <taxon>Euteleostomi</taxon>
        <taxon>Actinopterygii</taxon>
        <taxon>Neopterygii</taxon>
        <taxon>Teleostei</taxon>
        <taxon>Neoteleostei</taxon>
        <taxon>Acanthomorphata</taxon>
        <taxon>Carangaria</taxon>
        <taxon>Carangiformes</taxon>
        <taxon>Echeneidae</taxon>
        <taxon>Echeneis</taxon>
    </lineage>
</organism>
<evidence type="ECO:0000259" key="9">
    <source>
        <dbReference type="PROSITE" id="PS50017"/>
    </source>
</evidence>
<dbReference type="InParanoid" id="A0A665T6K9"/>
<evidence type="ECO:0000256" key="8">
    <source>
        <dbReference type="SAM" id="SignalP"/>
    </source>
</evidence>
<gene>
    <name evidence="11" type="primary">si:ch211-112c15.8</name>
</gene>
<feature type="disulfide bond" evidence="6">
    <location>
        <begin position="57"/>
        <end position="72"/>
    </location>
</feature>
<keyword evidence="5" id="KW-0325">Glycoprotein</keyword>
<dbReference type="AlphaFoldDB" id="A0A665T6K9"/>
<dbReference type="PANTHER" id="PTHR47220">
    <property type="entry name" value="TUMOR NECROSIS FACTOR RECEPTOR SUPERFAMILY MEMBER 25"/>
    <property type="match status" value="1"/>
</dbReference>
<reference evidence="11" key="2">
    <citation type="submission" date="2025-08" db="UniProtKB">
        <authorList>
            <consortium name="Ensembl"/>
        </authorList>
    </citation>
    <scope>IDENTIFICATION</scope>
</reference>
<feature type="domain" description="Death" evidence="9">
    <location>
        <begin position="291"/>
        <end position="375"/>
    </location>
</feature>
<dbReference type="CDD" id="cd00185">
    <property type="entry name" value="TNFRSF"/>
    <property type="match status" value="1"/>
</dbReference>
<dbReference type="SMART" id="SM00208">
    <property type="entry name" value="TNFR"/>
    <property type="match status" value="1"/>
</dbReference>
<evidence type="ECO:0000256" key="4">
    <source>
        <dbReference type="ARBA" id="ARBA00023157"/>
    </source>
</evidence>
<proteinExistence type="predicted"/>
<feature type="repeat" description="TNFR-Cys" evidence="6">
    <location>
        <begin position="56"/>
        <end position="96"/>
    </location>
</feature>
<feature type="transmembrane region" description="Helical" evidence="7">
    <location>
        <begin position="182"/>
        <end position="204"/>
    </location>
</feature>
<keyword evidence="7" id="KW-0472">Membrane</keyword>
<dbReference type="OMA" id="PDQQMER"/>
<dbReference type="FunCoup" id="A0A665T6K9">
    <property type="interactions" value="1"/>
</dbReference>
<dbReference type="Pfam" id="PF00020">
    <property type="entry name" value="TNFR_c6"/>
    <property type="match status" value="1"/>
</dbReference>
<dbReference type="SUPFAM" id="SSF47986">
    <property type="entry name" value="DEATH domain"/>
    <property type="match status" value="1"/>
</dbReference>
<keyword evidence="2 8" id="KW-0732">Signal</keyword>
<keyword evidence="3" id="KW-0677">Repeat</keyword>
<name>A0A665T6K9_ECHNA</name>
<evidence type="ECO:0000259" key="10">
    <source>
        <dbReference type="PROSITE" id="PS50050"/>
    </source>
</evidence>
<evidence type="ECO:0000256" key="3">
    <source>
        <dbReference type="ARBA" id="ARBA00022737"/>
    </source>
</evidence>
<dbReference type="GO" id="GO:0005886">
    <property type="term" value="C:plasma membrane"/>
    <property type="evidence" value="ECO:0007669"/>
    <property type="project" value="TreeGrafter"/>
</dbReference>
<reference evidence="11" key="1">
    <citation type="submission" date="2021-04" db="EMBL/GenBank/DDBJ databases">
        <authorList>
            <consortium name="Wellcome Sanger Institute Data Sharing"/>
        </authorList>
    </citation>
    <scope>NUCLEOTIDE SEQUENCE [LARGE SCALE GENOMIC DNA]</scope>
</reference>
<evidence type="ECO:0000256" key="1">
    <source>
        <dbReference type="ARBA" id="ARBA00022703"/>
    </source>
</evidence>
<dbReference type="InterPro" id="IPR000488">
    <property type="entry name" value="Death_dom"/>
</dbReference>
<sequence length="405" mass="45789">MDFVLVIPLMIALLFCGQSYSQTTKNADDHCYERCPPGSRRMSSNEHSVCMYTCKTCEENTFMDLENYSSKCRRCKVCGTHQVEKRPCSNTNDTLCECKEGYFSQGSDFCQPCRCEKCKEPNNGEKCQACRRPECASYSACKTKCSANATAVPDVTTSSTFITTPKSVAPPHSIPADVEIHWLSFLVPVLIFVVPFGLVLLYIWAPVRYPNSCPCWGMEKDVKLHHPQSDEHHNQDSNLTTLTLNISEGTPMMPLNLSSDTSQRPPHINLALPNAVQQVPRQDEQSGLCQPIFLYAVIKEVPLRRWKEFLRLLSVSDQEMERVELETGLGLGSKEKQYQMLRLWSQRSTASLNNIISALHDMDLSGCAQLLQENLKKLHWSPEQDQGFTACRELNAGHLRLHLET</sequence>
<keyword evidence="7" id="KW-0812">Transmembrane</keyword>
<feature type="disulfide bond" evidence="6">
    <location>
        <begin position="75"/>
        <end position="88"/>
    </location>
</feature>
<protein>
    <submittedName>
        <fullName evidence="11">Tumor necrosis factor receptor superfamily member 1A-like</fullName>
    </submittedName>
</protein>
<feature type="disulfide bond" evidence="6">
    <location>
        <begin position="78"/>
        <end position="96"/>
    </location>
</feature>
<evidence type="ECO:0000256" key="2">
    <source>
        <dbReference type="ARBA" id="ARBA00022729"/>
    </source>
</evidence>
<evidence type="ECO:0000256" key="5">
    <source>
        <dbReference type="ARBA" id="ARBA00023180"/>
    </source>
</evidence>
<dbReference type="SMART" id="SM00005">
    <property type="entry name" value="DEATH"/>
    <property type="match status" value="1"/>
</dbReference>
<dbReference type="SUPFAM" id="SSF57586">
    <property type="entry name" value="TNF receptor-like"/>
    <property type="match status" value="1"/>
</dbReference>
<dbReference type="InterPro" id="IPR022329">
    <property type="entry name" value="TNFR_25"/>
</dbReference>
<evidence type="ECO:0000256" key="7">
    <source>
        <dbReference type="SAM" id="Phobius"/>
    </source>
</evidence>
<dbReference type="Ensembl" id="ENSENLT00000002453.1">
    <property type="protein sequence ID" value="ENSENLP00000002278.1"/>
    <property type="gene ID" value="ENSENLG00000001204.1"/>
</dbReference>
<dbReference type="Gene3D" id="2.10.50.10">
    <property type="entry name" value="Tumor Necrosis Factor Receptor, subunit A, domain 2"/>
    <property type="match status" value="1"/>
</dbReference>
<keyword evidence="7" id="KW-1133">Transmembrane helix</keyword>
<dbReference type="GO" id="GO:0007165">
    <property type="term" value="P:signal transduction"/>
    <property type="evidence" value="ECO:0007669"/>
    <property type="project" value="InterPro"/>
</dbReference>
<dbReference type="GO" id="GO:0006915">
    <property type="term" value="P:apoptotic process"/>
    <property type="evidence" value="ECO:0007669"/>
    <property type="project" value="UniProtKB-KW"/>
</dbReference>
<feature type="chain" id="PRO_5025526201" evidence="8">
    <location>
        <begin position="22"/>
        <end position="405"/>
    </location>
</feature>
<keyword evidence="12" id="KW-1185">Reference proteome</keyword>
<dbReference type="Pfam" id="PF00531">
    <property type="entry name" value="Death"/>
    <property type="match status" value="1"/>
</dbReference>
<evidence type="ECO:0000313" key="12">
    <source>
        <dbReference type="Proteomes" id="UP000472264"/>
    </source>
</evidence>
<dbReference type="InterPro" id="IPR001368">
    <property type="entry name" value="TNFR/NGFR_Cys_rich_reg"/>
</dbReference>
<evidence type="ECO:0000313" key="11">
    <source>
        <dbReference type="Ensembl" id="ENSENLP00000002278.1"/>
    </source>
</evidence>
<evidence type="ECO:0000256" key="6">
    <source>
        <dbReference type="PROSITE-ProRule" id="PRU00206"/>
    </source>
</evidence>
<dbReference type="PROSITE" id="PS50050">
    <property type="entry name" value="TNFR_NGFR_2"/>
    <property type="match status" value="1"/>
</dbReference>
<keyword evidence="1" id="KW-0053">Apoptosis</keyword>
<dbReference type="PROSITE" id="PS50017">
    <property type="entry name" value="DEATH_DOMAIN"/>
    <property type="match status" value="1"/>
</dbReference>
<feature type="domain" description="TNFR-Cys" evidence="10">
    <location>
        <begin position="56"/>
        <end position="96"/>
    </location>
</feature>
<feature type="signal peptide" evidence="8">
    <location>
        <begin position="1"/>
        <end position="21"/>
    </location>
</feature>
<accession>A0A665T6K9</accession>
<dbReference type="PANTHER" id="PTHR47220:SF1">
    <property type="entry name" value="TUMOR NECROSIS FACTOR RECEPTOR SUPERFAMILY MEMBER 25"/>
    <property type="match status" value="1"/>
</dbReference>
<dbReference type="Proteomes" id="UP000472264">
    <property type="component" value="Chromosome 7"/>
</dbReference>
<keyword evidence="4 6" id="KW-1015">Disulfide bond</keyword>
<dbReference type="Gene3D" id="1.10.533.10">
    <property type="entry name" value="Death Domain, Fas"/>
    <property type="match status" value="1"/>
</dbReference>
<dbReference type="InterPro" id="IPR011029">
    <property type="entry name" value="DEATH-like_dom_sf"/>
</dbReference>
<dbReference type="PROSITE" id="PS00652">
    <property type="entry name" value="TNFR_NGFR_1"/>
    <property type="match status" value="1"/>
</dbReference>